<dbReference type="InterPro" id="IPR023198">
    <property type="entry name" value="PGP-like_dom2"/>
</dbReference>
<dbReference type="InterPro" id="IPR036412">
    <property type="entry name" value="HAD-like_sf"/>
</dbReference>
<protein>
    <submittedName>
        <fullName evidence="1">HAD family phosphatase</fullName>
    </submittedName>
</protein>
<dbReference type="AlphaFoldDB" id="A0A545SN76"/>
<dbReference type="Gene3D" id="3.40.50.1000">
    <property type="entry name" value="HAD superfamily/HAD-like"/>
    <property type="match status" value="1"/>
</dbReference>
<dbReference type="CDD" id="cd02603">
    <property type="entry name" value="HAD_sEH-N_like"/>
    <property type="match status" value="1"/>
</dbReference>
<dbReference type="InterPro" id="IPR006439">
    <property type="entry name" value="HAD-SF_hydro_IA"/>
</dbReference>
<reference evidence="1 2" key="1">
    <citation type="submission" date="2019-06" db="EMBL/GenBank/DDBJ databases">
        <title>A novel species of marine bacteria.</title>
        <authorList>
            <person name="Wang Y."/>
        </authorList>
    </citation>
    <scope>NUCLEOTIDE SEQUENCE [LARGE SCALE GENOMIC DNA]</scope>
    <source>
        <strain evidence="1 2">MA1-10</strain>
    </source>
</reference>
<comment type="caution">
    <text evidence="1">The sequence shown here is derived from an EMBL/GenBank/DDBJ whole genome shotgun (WGS) entry which is preliminary data.</text>
</comment>
<sequence length="209" mass="23863">MTQNTPVTAVVFDIGNVLIRWQPEELYDQWIGQPRREQMFAAVDLHGMNELVDQGQDFRDMVYDAAEKHPEFRTEILWWHDRWLQLAQPAIDLSVATLRALKARGVPVFALSNFGIQTFDIAEAEYDFLSAFDRRYISGQMGVTKPSAQIYQMLEDDCGHAPGGLLFTDDRPENIAAAEARGWQVHHFTSPRGWADALIARNLIKETDL</sequence>
<dbReference type="OrthoDB" id="9807742at2"/>
<proteinExistence type="predicted"/>
<accession>A0A545SN76</accession>
<dbReference type="Proteomes" id="UP000315816">
    <property type="component" value="Unassembled WGS sequence"/>
</dbReference>
<gene>
    <name evidence="1" type="ORF">FIL88_13725</name>
</gene>
<organism evidence="1 2">
    <name type="scientific">Aliiroseovarius halocynthiae</name>
    <dbReference type="NCBI Taxonomy" id="985055"/>
    <lineage>
        <taxon>Bacteria</taxon>
        <taxon>Pseudomonadati</taxon>
        <taxon>Pseudomonadota</taxon>
        <taxon>Alphaproteobacteria</taxon>
        <taxon>Rhodobacterales</taxon>
        <taxon>Paracoccaceae</taxon>
        <taxon>Aliiroseovarius</taxon>
    </lineage>
</organism>
<dbReference type="PANTHER" id="PTHR43611:SF3">
    <property type="entry name" value="FLAVIN MONONUCLEOTIDE HYDROLASE 1, CHLOROPLATIC"/>
    <property type="match status" value="1"/>
</dbReference>
<dbReference type="Gene3D" id="1.10.150.240">
    <property type="entry name" value="Putative phosphatase, domain 2"/>
    <property type="match status" value="1"/>
</dbReference>
<dbReference type="PANTHER" id="PTHR43611">
    <property type="entry name" value="ALPHA-D-GLUCOSE 1-PHOSPHATE PHOSPHATASE"/>
    <property type="match status" value="1"/>
</dbReference>
<dbReference type="NCBIfam" id="TIGR01509">
    <property type="entry name" value="HAD-SF-IA-v3"/>
    <property type="match status" value="1"/>
</dbReference>
<dbReference type="SFLD" id="SFLDS00003">
    <property type="entry name" value="Haloacid_Dehalogenase"/>
    <property type="match status" value="1"/>
</dbReference>
<dbReference type="SFLD" id="SFLDG01129">
    <property type="entry name" value="C1.5:_HAD__Beta-PGM__Phosphata"/>
    <property type="match status" value="1"/>
</dbReference>
<evidence type="ECO:0000313" key="2">
    <source>
        <dbReference type="Proteomes" id="UP000315816"/>
    </source>
</evidence>
<dbReference type="PRINTS" id="PR00413">
    <property type="entry name" value="HADHALOGNASE"/>
</dbReference>
<dbReference type="SUPFAM" id="SSF56784">
    <property type="entry name" value="HAD-like"/>
    <property type="match status" value="1"/>
</dbReference>
<dbReference type="InterPro" id="IPR023214">
    <property type="entry name" value="HAD_sf"/>
</dbReference>
<keyword evidence="2" id="KW-1185">Reference proteome</keyword>
<name>A0A545SN76_9RHOB</name>
<dbReference type="RefSeq" id="WP_142854445.1">
    <property type="nucleotide sequence ID" value="NZ_FXWW01000008.1"/>
</dbReference>
<dbReference type="EMBL" id="VICH01000010">
    <property type="protein sequence ID" value="TQV66414.1"/>
    <property type="molecule type" value="Genomic_DNA"/>
</dbReference>
<evidence type="ECO:0000313" key="1">
    <source>
        <dbReference type="EMBL" id="TQV66414.1"/>
    </source>
</evidence>
<dbReference type="Pfam" id="PF00702">
    <property type="entry name" value="Hydrolase"/>
    <property type="match status" value="1"/>
</dbReference>